<organism evidence="1 2">
    <name type="scientific">Candidatus Woesebacteria bacterium RBG_13_36_22</name>
    <dbReference type="NCBI Taxonomy" id="1802478"/>
    <lineage>
        <taxon>Bacteria</taxon>
        <taxon>Candidatus Woeseibacteriota</taxon>
    </lineage>
</organism>
<dbReference type="Proteomes" id="UP000176939">
    <property type="component" value="Unassembled WGS sequence"/>
</dbReference>
<dbReference type="EMBL" id="MGFQ01000010">
    <property type="protein sequence ID" value="OGM10455.1"/>
    <property type="molecule type" value="Genomic_DNA"/>
</dbReference>
<dbReference type="AlphaFoldDB" id="A0A1F7X7Z0"/>
<proteinExistence type="predicted"/>
<reference evidence="1 2" key="1">
    <citation type="journal article" date="2016" name="Nat. Commun.">
        <title>Thousands of microbial genomes shed light on interconnected biogeochemical processes in an aquifer system.</title>
        <authorList>
            <person name="Anantharaman K."/>
            <person name="Brown C.T."/>
            <person name="Hug L.A."/>
            <person name="Sharon I."/>
            <person name="Castelle C.J."/>
            <person name="Probst A.J."/>
            <person name="Thomas B.C."/>
            <person name="Singh A."/>
            <person name="Wilkins M.J."/>
            <person name="Karaoz U."/>
            <person name="Brodie E.L."/>
            <person name="Williams K.H."/>
            <person name="Hubbard S.S."/>
            <person name="Banfield J.F."/>
        </authorList>
    </citation>
    <scope>NUCLEOTIDE SEQUENCE [LARGE SCALE GENOMIC DNA]</scope>
</reference>
<protein>
    <submittedName>
        <fullName evidence="1">Uncharacterized protein</fullName>
    </submittedName>
</protein>
<sequence length="239" mass="27168">MKFTVKVELEEGICKKQTRSLSSEFVLSLLQRGKQDLFKKLVGEAEIGAAGCMRQLLGYLDHNSTVLEYDDVGEDGQIVRRVHLVKDLDDIPKDAMELAKMHLLQKFATINLDVKNWSEGDKLKIKNTDTLVAKYAKLPVIAPSQDYLVSYLEPIETVPRKIVIDYYMSRQLQPKGGYEIKDGKVTDESRLGIYILEEWKALLAYQGDLGGCEWMKNINKVRLIECDILVPKDICDAII</sequence>
<accession>A0A1F7X7Z0</accession>
<name>A0A1F7X7Z0_9BACT</name>
<evidence type="ECO:0000313" key="2">
    <source>
        <dbReference type="Proteomes" id="UP000176939"/>
    </source>
</evidence>
<comment type="caution">
    <text evidence="1">The sequence shown here is derived from an EMBL/GenBank/DDBJ whole genome shotgun (WGS) entry which is preliminary data.</text>
</comment>
<evidence type="ECO:0000313" key="1">
    <source>
        <dbReference type="EMBL" id="OGM10455.1"/>
    </source>
</evidence>
<gene>
    <name evidence="1" type="ORF">A2Z67_04055</name>
</gene>